<evidence type="ECO:0000313" key="2">
    <source>
        <dbReference type="EMBL" id="KAF2225226.1"/>
    </source>
</evidence>
<sequence>MYCMSGVGLADDSAALSSFLPALLSAVQLQIALINQPLVYYNPALHQLSISLCLFVVELLISLHRRRRSCCTGSM</sequence>
<feature type="transmembrane region" description="Helical" evidence="1">
    <location>
        <begin position="45"/>
        <end position="63"/>
    </location>
</feature>
<dbReference type="AlphaFoldDB" id="A0A6A6GHN9"/>
<keyword evidence="1" id="KW-0812">Transmembrane</keyword>
<reference evidence="3" key="1">
    <citation type="journal article" date="2020" name="Stud. Mycol.">
        <title>101 Dothideomycetes genomes: A test case for predicting lifestyles and emergence of pathogens.</title>
        <authorList>
            <person name="Haridas S."/>
            <person name="Albert R."/>
            <person name="Binder M."/>
            <person name="Bloem J."/>
            <person name="LaButti K."/>
            <person name="Salamov A."/>
            <person name="Andreopoulos B."/>
            <person name="Baker S."/>
            <person name="Barry K."/>
            <person name="Bills G."/>
            <person name="Bluhm B."/>
            <person name="Cannon C."/>
            <person name="Castanera R."/>
            <person name="Culley D."/>
            <person name="Daum C."/>
            <person name="Ezra D."/>
            <person name="Gonzalez J."/>
            <person name="Henrissat B."/>
            <person name="Kuo A."/>
            <person name="Liang C."/>
            <person name="Lipzen A."/>
            <person name="Lutzoni F."/>
            <person name="Magnuson J."/>
            <person name="Mondo S."/>
            <person name="Nolan M."/>
            <person name="Ohm R."/>
            <person name="Pangilinan J."/>
            <person name="Park H.-J."/>
            <person name="Ramirez L."/>
            <person name="Alfaro M."/>
            <person name="Sun H."/>
            <person name="Tritt A."/>
            <person name="Yoshinaga Y."/>
            <person name="Zwiers L.-H."/>
            <person name="Turgeon B."/>
            <person name="Goodwin S."/>
            <person name="Spatafora J."/>
            <person name="Crous P."/>
            <person name="Grigoriev I."/>
        </authorList>
    </citation>
    <scope>NUCLEOTIDE SEQUENCE [LARGE SCALE GENOMIC DNA]</scope>
    <source>
        <strain evidence="3">CECT 20119</strain>
    </source>
</reference>
<evidence type="ECO:0000313" key="3">
    <source>
        <dbReference type="Proteomes" id="UP000799538"/>
    </source>
</evidence>
<dbReference type="EMBL" id="ML992504">
    <property type="protein sequence ID" value="KAF2225226.1"/>
    <property type="molecule type" value="Genomic_DNA"/>
</dbReference>
<keyword evidence="1" id="KW-0472">Membrane</keyword>
<dbReference type="Proteomes" id="UP000799538">
    <property type="component" value="Unassembled WGS sequence"/>
</dbReference>
<accession>A0A6A6GHN9</accession>
<keyword evidence="3" id="KW-1185">Reference proteome</keyword>
<protein>
    <submittedName>
        <fullName evidence="2">Uncharacterized protein</fullName>
    </submittedName>
</protein>
<gene>
    <name evidence="2" type="ORF">BDZ85DRAFT_259852</name>
</gene>
<proteinExistence type="predicted"/>
<keyword evidence="1" id="KW-1133">Transmembrane helix</keyword>
<evidence type="ECO:0000256" key="1">
    <source>
        <dbReference type="SAM" id="Phobius"/>
    </source>
</evidence>
<organism evidence="2 3">
    <name type="scientific">Elsinoe ampelina</name>
    <dbReference type="NCBI Taxonomy" id="302913"/>
    <lineage>
        <taxon>Eukaryota</taxon>
        <taxon>Fungi</taxon>
        <taxon>Dikarya</taxon>
        <taxon>Ascomycota</taxon>
        <taxon>Pezizomycotina</taxon>
        <taxon>Dothideomycetes</taxon>
        <taxon>Dothideomycetidae</taxon>
        <taxon>Myriangiales</taxon>
        <taxon>Elsinoaceae</taxon>
        <taxon>Elsinoe</taxon>
    </lineage>
</organism>
<name>A0A6A6GHN9_9PEZI</name>